<evidence type="ECO:0000256" key="14">
    <source>
        <dbReference type="ARBA" id="ARBA00049296"/>
    </source>
</evidence>
<comment type="catalytic activity">
    <reaction evidence="9">
        <text>9-hexadecanoyloxy-octadecanoate + H2O = 9-hydroxy-octadecanoate + hexadecanoate + H(+)</text>
        <dbReference type="Rhea" id="RHEA:52052"/>
        <dbReference type="ChEBI" id="CHEBI:7896"/>
        <dbReference type="ChEBI" id="CHEBI:15377"/>
        <dbReference type="ChEBI" id="CHEBI:15378"/>
        <dbReference type="ChEBI" id="CHEBI:83670"/>
        <dbReference type="ChEBI" id="CHEBI:136286"/>
    </reaction>
    <physiologicalReaction direction="left-to-right" evidence="9">
        <dbReference type="Rhea" id="RHEA:52053"/>
    </physiologicalReaction>
</comment>
<dbReference type="EMBL" id="CAJOBZ010000023">
    <property type="protein sequence ID" value="CAF4871490.1"/>
    <property type="molecule type" value="Genomic_DNA"/>
</dbReference>
<comment type="catalytic activity">
    <reaction evidence="11">
        <text>12-(9Z-octadecenoyloxy)-octadecanoate + H2O = 12-hydroxyoctadecanoate + (9Z)-octadecenoate + H(+)</text>
        <dbReference type="Rhea" id="RHEA:52060"/>
        <dbReference type="ChEBI" id="CHEBI:15377"/>
        <dbReference type="ChEBI" id="CHEBI:15378"/>
        <dbReference type="ChEBI" id="CHEBI:30823"/>
        <dbReference type="ChEBI" id="CHEBI:84201"/>
        <dbReference type="ChEBI" id="CHEBI:136302"/>
    </reaction>
    <physiologicalReaction direction="left-to-right" evidence="11">
        <dbReference type="Rhea" id="RHEA:52061"/>
    </physiologicalReaction>
</comment>
<comment type="catalytic activity">
    <reaction evidence="10">
        <text>12-octadecanoyloxy-octadecanoate + H2O = 12-hydroxyoctadecanoate + octadecanoate + H(+)</text>
        <dbReference type="Rhea" id="RHEA:52080"/>
        <dbReference type="ChEBI" id="CHEBI:15377"/>
        <dbReference type="ChEBI" id="CHEBI:15378"/>
        <dbReference type="ChEBI" id="CHEBI:25629"/>
        <dbReference type="ChEBI" id="CHEBI:84201"/>
        <dbReference type="ChEBI" id="CHEBI:136330"/>
    </reaction>
    <physiologicalReaction direction="left-to-right" evidence="10">
        <dbReference type="Rhea" id="RHEA:52081"/>
    </physiologicalReaction>
</comment>
<evidence type="ECO:0000256" key="10">
    <source>
        <dbReference type="ARBA" id="ARBA00048680"/>
    </source>
</evidence>
<evidence type="ECO:0000256" key="3">
    <source>
        <dbReference type="ARBA" id="ARBA00009300"/>
    </source>
</evidence>
<evidence type="ECO:0000313" key="18">
    <source>
        <dbReference type="EMBL" id="CAF4871490.1"/>
    </source>
</evidence>
<dbReference type="GO" id="GO:0016020">
    <property type="term" value="C:membrane"/>
    <property type="evidence" value="ECO:0007669"/>
    <property type="project" value="InterPro"/>
</dbReference>
<feature type="transmembrane region" description="Helical" evidence="17">
    <location>
        <begin position="186"/>
        <end position="209"/>
    </location>
</feature>
<evidence type="ECO:0000256" key="7">
    <source>
        <dbReference type="ARBA" id="ARBA00047368"/>
    </source>
</evidence>
<dbReference type="InterPro" id="IPR006838">
    <property type="entry name" value="ADTRP_AIG1"/>
</dbReference>
<feature type="transmembrane region" description="Helical" evidence="17">
    <location>
        <begin position="42"/>
        <end position="63"/>
    </location>
</feature>
<comment type="catalytic activity">
    <reaction evidence="12">
        <text>9-(9Z-octadecenoyloxy)-octadecanoate + H2O = 9-hydroxy-octadecanoate + (9Z)-octadecenoate + H(+)</text>
        <dbReference type="Rhea" id="RHEA:52048"/>
        <dbReference type="ChEBI" id="CHEBI:15377"/>
        <dbReference type="ChEBI" id="CHEBI:15378"/>
        <dbReference type="ChEBI" id="CHEBI:30823"/>
        <dbReference type="ChEBI" id="CHEBI:136282"/>
        <dbReference type="ChEBI" id="CHEBI:136286"/>
    </reaction>
    <physiologicalReaction direction="left-to-right" evidence="12">
        <dbReference type="Rhea" id="RHEA:52049"/>
    </physiologicalReaction>
</comment>
<feature type="transmembrane region" description="Helical" evidence="17">
    <location>
        <begin position="84"/>
        <end position="104"/>
    </location>
</feature>
<comment type="caution">
    <text evidence="18">The sequence shown here is derived from an EMBL/GenBank/DDBJ whole genome shotgun (WGS) entry which is preliminary data.</text>
</comment>
<evidence type="ECO:0000256" key="9">
    <source>
        <dbReference type="ARBA" id="ARBA00047863"/>
    </source>
</evidence>
<evidence type="ECO:0000256" key="5">
    <source>
        <dbReference type="ARBA" id="ARBA00022989"/>
    </source>
</evidence>
<evidence type="ECO:0000256" key="8">
    <source>
        <dbReference type="ARBA" id="ARBA00047427"/>
    </source>
</evidence>
<evidence type="ECO:0000256" key="2">
    <source>
        <dbReference type="ARBA" id="ARBA00004127"/>
    </source>
</evidence>
<name>A0A821TE25_9NEOP</name>
<evidence type="ECO:0000256" key="17">
    <source>
        <dbReference type="SAM" id="Phobius"/>
    </source>
</evidence>
<gene>
    <name evidence="18" type="ORF">PMACD_LOCUS8802</name>
</gene>
<evidence type="ECO:0000256" key="11">
    <source>
        <dbReference type="ARBA" id="ARBA00048701"/>
    </source>
</evidence>
<keyword evidence="19" id="KW-1185">Reference proteome</keyword>
<evidence type="ECO:0000256" key="4">
    <source>
        <dbReference type="ARBA" id="ARBA00022692"/>
    </source>
</evidence>
<dbReference type="OrthoDB" id="1898221at2759"/>
<organism evidence="18 19">
    <name type="scientific">Pieris macdunnoughi</name>
    <dbReference type="NCBI Taxonomy" id="345717"/>
    <lineage>
        <taxon>Eukaryota</taxon>
        <taxon>Metazoa</taxon>
        <taxon>Ecdysozoa</taxon>
        <taxon>Arthropoda</taxon>
        <taxon>Hexapoda</taxon>
        <taxon>Insecta</taxon>
        <taxon>Pterygota</taxon>
        <taxon>Neoptera</taxon>
        <taxon>Endopterygota</taxon>
        <taxon>Lepidoptera</taxon>
        <taxon>Glossata</taxon>
        <taxon>Ditrysia</taxon>
        <taxon>Papilionoidea</taxon>
        <taxon>Pieridae</taxon>
        <taxon>Pierinae</taxon>
        <taxon>Pieris</taxon>
    </lineage>
</organism>
<accession>A0A821TE25</accession>
<sequence length="230" mass="26735">MALPLLHIFSAVLNSYILWYDQVYVNVFHGNSLDTYPFKSRILFLTLWNFVLHGVYHWVALANDVFGTDEASPRNPPLIRKLKDLLFTLAFPLGVYVSIAFWSVYAVDKELIFPERVEKAYPPWINHPLHTFVSVFIILEMLTSNVTYPRRMVGLAMINIFMFSYLGFLFVVYGRTGEWVYPVLAYFNWPLRISFCLGSVVIGHLFYFVGESLNKRFNPSPKVKGNEKSR</sequence>
<dbReference type="AlphaFoldDB" id="A0A821TE25"/>
<comment type="catalytic activity">
    <reaction evidence="14">
        <text>13-(9Z-octadecenoyloxy)-octadecanoate + H2O = 13-hydroxy-octadecanoate + (9Z)-octadecenoate + H(+)</text>
        <dbReference type="Rhea" id="RHEA:52064"/>
        <dbReference type="ChEBI" id="CHEBI:15377"/>
        <dbReference type="ChEBI" id="CHEBI:15378"/>
        <dbReference type="ChEBI" id="CHEBI:30823"/>
        <dbReference type="ChEBI" id="CHEBI:136303"/>
        <dbReference type="ChEBI" id="CHEBI:136304"/>
    </reaction>
    <physiologicalReaction direction="left-to-right" evidence="14">
        <dbReference type="Rhea" id="RHEA:52065"/>
    </physiologicalReaction>
</comment>
<comment type="catalytic activity">
    <reaction evidence="8">
        <text>13-octadecanoyloxy-octadecanoate + H2O = 13-hydroxy-octadecanoate + octadecanoate + H(+)</text>
        <dbReference type="Rhea" id="RHEA:52084"/>
        <dbReference type="ChEBI" id="CHEBI:15377"/>
        <dbReference type="ChEBI" id="CHEBI:15378"/>
        <dbReference type="ChEBI" id="CHEBI:25629"/>
        <dbReference type="ChEBI" id="CHEBI:136304"/>
        <dbReference type="ChEBI" id="CHEBI:136335"/>
    </reaction>
    <physiologicalReaction direction="left-to-right" evidence="8">
        <dbReference type="Rhea" id="RHEA:52085"/>
    </physiologicalReaction>
</comment>
<feature type="transmembrane region" description="Helical" evidence="17">
    <location>
        <begin position="154"/>
        <end position="174"/>
    </location>
</feature>
<comment type="catalytic activity">
    <reaction evidence="16">
        <text>12-(9Z-hexadecenoyloxy)-octadecanoate + H2O = 12-hydroxyoctadecanoate + (9Z)-hexadecenoate + H(+)</text>
        <dbReference type="Rhea" id="RHEA:52072"/>
        <dbReference type="ChEBI" id="CHEBI:15377"/>
        <dbReference type="ChEBI" id="CHEBI:15378"/>
        <dbReference type="ChEBI" id="CHEBI:32372"/>
        <dbReference type="ChEBI" id="CHEBI:84201"/>
        <dbReference type="ChEBI" id="CHEBI:136312"/>
    </reaction>
    <physiologicalReaction direction="left-to-right" evidence="16">
        <dbReference type="Rhea" id="RHEA:52073"/>
    </physiologicalReaction>
</comment>
<keyword evidence="4 17" id="KW-0812">Transmembrane</keyword>
<comment type="catalytic activity">
    <reaction evidence="13">
        <text>9-octadecanoyloxy-octadecanoate + H2O = 9-hydroxy-octadecanoate + octadecanoate + H(+)</text>
        <dbReference type="Rhea" id="RHEA:52096"/>
        <dbReference type="ChEBI" id="CHEBI:15377"/>
        <dbReference type="ChEBI" id="CHEBI:15378"/>
        <dbReference type="ChEBI" id="CHEBI:25629"/>
        <dbReference type="ChEBI" id="CHEBI:136286"/>
        <dbReference type="ChEBI" id="CHEBI:136373"/>
    </reaction>
    <physiologicalReaction direction="left-to-right" evidence="13">
        <dbReference type="Rhea" id="RHEA:52097"/>
    </physiologicalReaction>
</comment>
<comment type="subcellular location">
    <subcellularLocation>
        <location evidence="2">Endomembrane system</location>
        <topology evidence="2">Multi-pass membrane protein</topology>
    </subcellularLocation>
</comment>
<evidence type="ECO:0000256" key="1">
    <source>
        <dbReference type="ARBA" id="ARBA00000923"/>
    </source>
</evidence>
<dbReference type="GO" id="GO:0012505">
    <property type="term" value="C:endomembrane system"/>
    <property type="evidence" value="ECO:0007669"/>
    <property type="project" value="UniProtKB-SubCell"/>
</dbReference>
<comment type="similarity">
    <text evidence="3">Belongs to the AIG1 family.</text>
</comment>
<keyword evidence="6 17" id="KW-0472">Membrane</keyword>
<proteinExistence type="inferred from homology"/>
<evidence type="ECO:0000313" key="19">
    <source>
        <dbReference type="Proteomes" id="UP000663880"/>
    </source>
</evidence>
<comment type="catalytic activity">
    <reaction evidence="15">
        <text>13-(9Z-hexadecenoyloxy)-octadecanoate + H2O = 13-hydroxy-octadecanoate + (9Z)-hexadecenoate + H(+)</text>
        <dbReference type="Rhea" id="RHEA:52076"/>
        <dbReference type="ChEBI" id="CHEBI:15377"/>
        <dbReference type="ChEBI" id="CHEBI:15378"/>
        <dbReference type="ChEBI" id="CHEBI:32372"/>
        <dbReference type="ChEBI" id="CHEBI:136304"/>
        <dbReference type="ChEBI" id="CHEBI:136315"/>
    </reaction>
    <physiologicalReaction direction="left-to-right" evidence="15">
        <dbReference type="Rhea" id="RHEA:52077"/>
    </physiologicalReaction>
</comment>
<reference evidence="18" key="1">
    <citation type="submission" date="2021-02" db="EMBL/GenBank/DDBJ databases">
        <authorList>
            <person name="Steward A R."/>
        </authorList>
    </citation>
    <scope>NUCLEOTIDE SEQUENCE</scope>
</reference>
<protein>
    <submittedName>
        <fullName evidence="18">Uncharacterized protein</fullName>
    </submittedName>
</protein>
<evidence type="ECO:0000256" key="12">
    <source>
        <dbReference type="ARBA" id="ARBA00048800"/>
    </source>
</evidence>
<dbReference type="PANTHER" id="PTHR10989:SF16">
    <property type="entry name" value="AT02829P-RELATED"/>
    <property type="match status" value="1"/>
</dbReference>
<evidence type="ECO:0000256" key="13">
    <source>
        <dbReference type="ARBA" id="ARBA00049221"/>
    </source>
</evidence>
<dbReference type="Pfam" id="PF04750">
    <property type="entry name" value="Far-17a_AIG1"/>
    <property type="match status" value="1"/>
</dbReference>
<keyword evidence="5 17" id="KW-1133">Transmembrane helix</keyword>
<comment type="catalytic activity">
    <reaction evidence="1">
        <text>9-(9Z-hexadecenoyloxy)-octadecanoate + H2O = (9Z)-hexadecenoate + 9-hydroxy-octadecanoate + H(+)</text>
        <dbReference type="Rhea" id="RHEA:52068"/>
        <dbReference type="ChEBI" id="CHEBI:15377"/>
        <dbReference type="ChEBI" id="CHEBI:15378"/>
        <dbReference type="ChEBI" id="CHEBI:32372"/>
        <dbReference type="ChEBI" id="CHEBI:136286"/>
        <dbReference type="ChEBI" id="CHEBI:136309"/>
    </reaction>
    <physiologicalReaction direction="left-to-right" evidence="1">
        <dbReference type="Rhea" id="RHEA:52069"/>
    </physiologicalReaction>
</comment>
<dbReference type="Proteomes" id="UP000663880">
    <property type="component" value="Unassembled WGS sequence"/>
</dbReference>
<evidence type="ECO:0000256" key="15">
    <source>
        <dbReference type="ARBA" id="ARBA00049322"/>
    </source>
</evidence>
<comment type="catalytic activity">
    <reaction evidence="7">
        <text>12-hexadecanoyloxy-octadecanoate + H2O = 12-hydroxyoctadecanoate + hexadecanoate + H(+)</text>
        <dbReference type="Rhea" id="RHEA:52056"/>
        <dbReference type="ChEBI" id="CHEBI:7896"/>
        <dbReference type="ChEBI" id="CHEBI:15377"/>
        <dbReference type="ChEBI" id="CHEBI:15378"/>
        <dbReference type="ChEBI" id="CHEBI:83677"/>
        <dbReference type="ChEBI" id="CHEBI:84201"/>
    </reaction>
    <physiologicalReaction direction="left-to-right" evidence="7">
        <dbReference type="Rhea" id="RHEA:52057"/>
    </physiologicalReaction>
</comment>
<evidence type="ECO:0000256" key="16">
    <source>
        <dbReference type="ARBA" id="ARBA00049428"/>
    </source>
</evidence>
<evidence type="ECO:0000256" key="6">
    <source>
        <dbReference type="ARBA" id="ARBA00023136"/>
    </source>
</evidence>
<dbReference type="PANTHER" id="PTHR10989">
    <property type="entry name" value="ANDROGEN-INDUCED PROTEIN 1-RELATED"/>
    <property type="match status" value="1"/>
</dbReference>